<dbReference type="Proteomes" id="UP000694383">
    <property type="component" value="Unplaced"/>
</dbReference>
<dbReference type="GO" id="GO:0034498">
    <property type="term" value="P:early endosome to Golgi transport"/>
    <property type="evidence" value="ECO:0007669"/>
    <property type="project" value="TreeGrafter"/>
</dbReference>
<organism evidence="2 3">
    <name type="scientific">Oryzias sinensis</name>
    <name type="common">Chinese medaka</name>
    <dbReference type="NCBI Taxonomy" id="183150"/>
    <lineage>
        <taxon>Eukaryota</taxon>
        <taxon>Metazoa</taxon>
        <taxon>Chordata</taxon>
        <taxon>Craniata</taxon>
        <taxon>Vertebrata</taxon>
        <taxon>Euteleostomi</taxon>
        <taxon>Actinopterygii</taxon>
        <taxon>Neopterygii</taxon>
        <taxon>Teleostei</taxon>
        <taxon>Neoteleostei</taxon>
        <taxon>Acanthomorphata</taxon>
        <taxon>Ovalentaria</taxon>
        <taxon>Atherinomorphae</taxon>
        <taxon>Beloniformes</taxon>
        <taxon>Adrianichthyidae</taxon>
        <taxon>Oryziinae</taxon>
        <taxon>Oryzias</taxon>
    </lineage>
</organism>
<dbReference type="InterPro" id="IPR045126">
    <property type="entry name" value="TRAPPC10/Trs130"/>
</dbReference>
<dbReference type="PANTHER" id="PTHR13251">
    <property type="entry name" value="EPILEPSY HOLOPROSENCEPHALY CANDIDATE 1/TMEM1"/>
    <property type="match status" value="1"/>
</dbReference>
<dbReference type="InterPro" id="IPR056913">
    <property type="entry name" value="TRAPPC10/Trs130_N"/>
</dbReference>
<dbReference type="Pfam" id="PF23036">
    <property type="entry name" value="TRAPPC10_1st"/>
    <property type="match status" value="1"/>
</dbReference>
<evidence type="ECO:0000313" key="3">
    <source>
        <dbReference type="Proteomes" id="UP000694383"/>
    </source>
</evidence>
<dbReference type="PANTHER" id="PTHR13251:SF3">
    <property type="entry name" value="TRAFFICKING PROTEIN PARTICLE COMPLEX SUBUNIT 10"/>
    <property type="match status" value="1"/>
</dbReference>
<dbReference type="AlphaFoldDB" id="A0A8C7WSD5"/>
<protein>
    <recommendedName>
        <fullName evidence="1">TRAPPC10/Trs130 N-terminal domain-containing protein</fullName>
    </recommendedName>
</protein>
<reference evidence="2" key="2">
    <citation type="submission" date="2025-09" db="UniProtKB">
        <authorList>
            <consortium name="Ensembl"/>
        </authorList>
    </citation>
    <scope>IDENTIFICATION</scope>
</reference>
<reference evidence="2" key="1">
    <citation type="submission" date="2025-08" db="UniProtKB">
        <authorList>
            <consortium name="Ensembl"/>
        </authorList>
    </citation>
    <scope>IDENTIFICATION</scope>
</reference>
<dbReference type="GO" id="GO:0006891">
    <property type="term" value="P:intra-Golgi vesicle-mediated transport"/>
    <property type="evidence" value="ECO:0007669"/>
    <property type="project" value="TreeGrafter"/>
</dbReference>
<dbReference type="GO" id="GO:1990071">
    <property type="term" value="C:TRAPPII protein complex"/>
    <property type="evidence" value="ECO:0007669"/>
    <property type="project" value="InterPro"/>
</dbReference>
<dbReference type="GeneTree" id="ENSGT00390000003873"/>
<keyword evidence="3" id="KW-1185">Reference proteome</keyword>
<feature type="domain" description="TRAPPC10/Trs130 N-terminal" evidence="1">
    <location>
        <begin position="7"/>
        <end position="217"/>
    </location>
</feature>
<accession>A0A8C7WSD5</accession>
<dbReference type="Ensembl" id="ENSOSIT00000002834.1">
    <property type="protein sequence ID" value="ENSOSIP00000002641.1"/>
    <property type="gene ID" value="ENSOSIG00000001598.1"/>
</dbReference>
<evidence type="ECO:0000313" key="2">
    <source>
        <dbReference type="Ensembl" id="ENSOSIP00000002641.1"/>
    </source>
</evidence>
<sequence>FEVSAETYGRAPKMIHLEANFVQFKEELLPKDGNKALLTFPFLHIYWTDCCDTEAYKSSVKEDMLRWHNSLKTHGSADWVIIVVESNDTKKKNKTNILPRSSIVDKIRSDFCNKQNDRCVVLSDPLKDSSRSQESWNSLLLKLRTLLLMSFTKNLGRFEDDMRTLREKRTQPAQKRGVMWEELAFVFEMLQQFEDALVQYDELDALFTQYVLNFGAGGTSTQPDC</sequence>
<evidence type="ECO:0000259" key="1">
    <source>
        <dbReference type="Pfam" id="PF23036"/>
    </source>
</evidence>
<dbReference type="GO" id="GO:0005829">
    <property type="term" value="C:cytosol"/>
    <property type="evidence" value="ECO:0007669"/>
    <property type="project" value="GOC"/>
</dbReference>
<proteinExistence type="predicted"/>
<name>A0A8C7WSD5_9TELE</name>